<dbReference type="InterPro" id="IPR035965">
    <property type="entry name" value="PAS-like_dom_sf"/>
</dbReference>
<dbReference type="Gene3D" id="1.20.5.1930">
    <property type="match status" value="1"/>
</dbReference>
<dbReference type="InterPro" id="IPR036890">
    <property type="entry name" value="HATPase_C_sf"/>
</dbReference>
<dbReference type="AlphaFoldDB" id="A0A5Q0MDB9"/>
<evidence type="ECO:0000313" key="19">
    <source>
        <dbReference type="Proteomes" id="UP000326780"/>
    </source>
</evidence>
<dbReference type="InterPro" id="IPR000014">
    <property type="entry name" value="PAS"/>
</dbReference>
<dbReference type="InterPro" id="IPR004358">
    <property type="entry name" value="Sig_transdc_His_kin-like_C"/>
</dbReference>
<evidence type="ECO:0000256" key="6">
    <source>
        <dbReference type="ARBA" id="ARBA00022485"/>
    </source>
</evidence>
<keyword evidence="8" id="KW-0808">Transferase</keyword>
<organism evidence="18 19">
    <name type="scientific">Variovorax paradoxus</name>
    <dbReference type="NCBI Taxonomy" id="34073"/>
    <lineage>
        <taxon>Bacteria</taxon>
        <taxon>Pseudomonadati</taxon>
        <taxon>Pseudomonadota</taxon>
        <taxon>Betaproteobacteria</taxon>
        <taxon>Burkholderiales</taxon>
        <taxon>Comamonadaceae</taxon>
        <taxon>Variovorax</taxon>
    </lineage>
</organism>
<dbReference type="InterPro" id="IPR013656">
    <property type="entry name" value="PAS_4"/>
</dbReference>
<evidence type="ECO:0000256" key="10">
    <source>
        <dbReference type="ARBA" id="ARBA00022777"/>
    </source>
</evidence>
<dbReference type="PROSITE" id="PS50109">
    <property type="entry name" value="HIS_KIN"/>
    <property type="match status" value="1"/>
</dbReference>
<keyword evidence="11" id="KW-0408">Iron</keyword>
<keyword evidence="13" id="KW-0411">Iron-sulfur</keyword>
<dbReference type="CDD" id="cd16917">
    <property type="entry name" value="HATPase_UhpB-NarQ-NarX-like"/>
    <property type="match status" value="1"/>
</dbReference>
<keyword evidence="9" id="KW-0479">Metal-binding</keyword>
<dbReference type="PRINTS" id="PR00344">
    <property type="entry name" value="BCTRLSENSOR"/>
</dbReference>
<comment type="catalytic activity">
    <reaction evidence="1">
        <text>ATP + protein L-histidine = ADP + protein N-phospho-L-histidine.</text>
        <dbReference type="EC" id="2.7.13.3"/>
    </reaction>
</comment>
<keyword evidence="10" id="KW-0418">Kinase</keyword>
<evidence type="ECO:0000259" key="17">
    <source>
        <dbReference type="PROSITE" id="PS50112"/>
    </source>
</evidence>
<evidence type="ECO:0000256" key="12">
    <source>
        <dbReference type="ARBA" id="ARBA00023012"/>
    </source>
</evidence>
<evidence type="ECO:0000256" key="9">
    <source>
        <dbReference type="ARBA" id="ARBA00022723"/>
    </source>
</evidence>
<dbReference type="InterPro" id="IPR005467">
    <property type="entry name" value="His_kinase_dom"/>
</dbReference>
<evidence type="ECO:0000256" key="13">
    <source>
        <dbReference type="ARBA" id="ARBA00023014"/>
    </source>
</evidence>
<evidence type="ECO:0000256" key="14">
    <source>
        <dbReference type="ARBA" id="ARBA00024827"/>
    </source>
</evidence>
<dbReference type="PANTHER" id="PTHR24421">
    <property type="entry name" value="NITRATE/NITRITE SENSOR PROTEIN NARX-RELATED"/>
    <property type="match status" value="1"/>
</dbReference>
<evidence type="ECO:0000256" key="7">
    <source>
        <dbReference type="ARBA" id="ARBA00022490"/>
    </source>
</evidence>
<evidence type="ECO:0000256" key="4">
    <source>
        <dbReference type="ARBA" id="ARBA00012438"/>
    </source>
</evidence>
<dbReference type="Gene3D" id="3.30.450.20">
    <property type="entry name" value="PAS domain"/>
    <property type="match status" value="1"/>
</dbReference>
<evidence type="ECO:0000256" key="3">
    <source>
        <dbReference type="ARBA" id="ARBA00004496"/>
    </source>
</evidence>
<dbReference type="GO" id="GO:0051539">
    <property type="term" value="F:4 iron, 4 sulfur cluster binding"/>
    <property type="evidence" value="ECO:0007669"/>
    <property type="project" value="UniProtKB-KW"/>
</dbReference>
<evidence type="ECO:0000313" key="18">
    <source>
        <dbReference type="EMBL" id="QFZ86475.1"/>
    </source>
</evidence>
<dbReference type="SMART" id="SM00091">
    <property type="entry name" value="PAS"/>
    <property type="match status" value="1"/>
</dbReference>
<comment type="cofactor">
    <cofactor evidence="2">
        <name>[4Fe-4S] cluster</name>
        <dbReference type="ChEBI" id="CHEBI:49883"/>
    </cofactor>
</comment>
<dbReference type="SUPFAM" id="SSF55785">
    <property type="entry name" value="PYP-like sensor domain (PAS domain)"/>
    <property type="match status" value="1"/>
</dbReference>
<feature type="domain" description="Histidine kinase" evidence="16">
    <location>
        <begin position="163"/>
        <end position="356"/>
    </location>
</feature>
<evidence type="ECO:0000256" key="15">
    <source>
        <dbReference type="ARBA" id="ARBA00030800"/>
    </source>
</evidence>
<dbReference type="GO" id="GO:0016020">
    <property type="term" value="C:membrane"/>
    <property type="evidence" value="ECO:0007669"/>
    <property type="project" value="InterPro"/>
</dbReference>
<comment type="subcellular location">
    <subcellularLocation>
        <location evidence="3">Cytoplasm</location>
    </subcellularLocation>
</comment>
<sequence length="361" mass="39755">MQRATAHPMTDPAPERLPDIPFDTIVEQMVAGIYVIQDDRFVYCNATWAGIAGYTAEEATGMSLAQIVPPDFLEVVRSRISARLAGLPPSMHFITRGLHRDGRVRFVEVHGSRITYRGRPAVMGVGVDVTDRVRHEEERQRSREQLQALAAYTANKLEEQRLALSRDVHDVLGGMLTSIKMDATRIQRRADNPEVQALTQGLIALTQQTIDTVKQISEALRPSALDHLDLSVALANELQAFTRRSGVPHSLDADAPALRLAPRHATAVYRIFQEGLTNISRHSKAQHVDVRLRVEAERLQLVLHDDGRGFDTDAPEGSALGLLSMRERAREIGGELHIRSAPGAGTRLALSVPLHPESGAA</sequence>
<dbReference type="GO" id="GO:0005737">
    <property type="term" value="C:cytoplasm"/>
    <property type="evidence" value="ECO:0007669"/>
    <property type="project" value="UniProtKB-SubCell"/>
</dbReference>
<evidence type="ECO:0000256" key="2">
    <source>
        <dbReference type="ARBA" id="ARBA00001966"/>
    </source>
</evidence>
<keyword evidence="6" id="KW-0004">4Fe-4S</keyword>
<comment type="function">
    <text evidence="14">Member of the two-component regulatory system NreB/NreC involved in the control of dissimilatory nitrate/nitrite reduction in response to oxygen. NreB functions as a direct oxygen sensor histidine kinase which is autophosphorylated, in the absence of oxygen, probably at the conserved histidine residue, and transfers its phosphate group probably to a conserved aspartate residue of NreC. NreB/NreC activates the expression of the nitrate (narGHJI) and nitrite (nir) reductase operons, as well as the putative nitrate transporter gene narT.</text>
</comment>
<dbReference type="Proteomes" id="UP000326780">
    <property type="component" value="Chromosome"/>
</dbReference>
<keyword evidence="12" id="KW-0902">Two-component regulatory system</keyword>
<dbReference type="GO" id="GO:0046872">
    <property type="term" value="F:metal ion binding"/>
    <property type="evidence" value="ECO:0007669"/>
    <property type="project" value="UniProtKB-KW"/>
</dbReference>
<dbReference type="PANTHER" id="PTHR24421:SF59">
    <property type="entry name" value="OXYGEN SENSOR HISTIDINE KINASE NREB"/>
    <property type="match status" value="1"/>
</dbReference>
<evidence type="ECO:0000256" key="1">
    <source>
        <dbReference type="ARBA" id="ARBA00000085"/>
    </source>
</evidence>
<protein>
    <recommendedName>
        <fullName evidence="5">Oxygen sensor histidine kinase NreB</fullName>
        <ecNumber evidence="4">2.7.13.3</ecNumber>
    </recommendedName>
    <alternativeName>
        <fullName evidence="15">Nitrogen regulation protein B</fullName>
    </alternativeName>
</protein>
<dbReference type="InterPro" id="IPR003594">
    <property type="entry name" value="HATPase_dom"/>
</dbReference>
<dbReference type="SUPFAM" id="SSF55874">
    <property type="entry name" value="ATPase domain of HSP90 chaperone/DNA topoisomerase II/histidine kinase"/>
    <property type="match status" value="1"/>
</dbReference>
<name>A0A5Q0MDB9_VARPD</name>
<dbReference type="InterPro" id="IPR011712">
    <property type="entry name" value="Sig_transdc_His_kin_sub3_dim/P"/>
</dbReference>
<dbReference type="GO" id="GO:0046983">
    <property type="term" value="F:protein dimerization activity"/>
    <property type="evidence" value="ECO:0007669"/>
    <property type="project" value="InterPro"/>
</dbReference>
<dbReference type="SMART" id="SM00387">
    <property type="entry name" value="HATPase_c"/>
    <property type="match status" value="1"/>
</dbReference>
<accession>A0A5Q0MDB9</accession>
<dbReference type="EMBL" id="CP045644">
    <property type="protein sequence ID" value="QFZ86475.1"/>
    <property type="molecule type" value="Genomic_DNA"/>
</dbReference>
<dbReference type="Pfam" id="PF07730">
    <property type="entry name" value="HisKA_3"/>
    <property type="match status" value="1"/>
</dbReference>
<dbReference type="InterPro" id="IPR050482">
    <property type="entry name" value="Sensor_HK_TwoCompSys"/>
</dbReference>
<evidence type="ECO:0000256" key="11">
    <source>
        <dbReference type="ARBA" id="ARBA00023004"/>
    </source>
</evidence>
<keyword evidence="7" id="KW-0963">Cytoplasm</keyword>
<feature type="domain" description="PAS" evidence="17">
    <location>
        <begin position="38"/>
        <end position="87"/>
    </location>
</feature>
<dbReference type="GO" id="GO:0000155">
    <property type="term" value="F:phosphorelay sensor kinase activity"/>
    <property type="evidence" value="ECO:0007669"/>
    <property type="project" value="InterPro"/>
</dbReference>
<dbReference type="PROSITE" id="PS50112">
    <property type="entry name" value="PAS"/>
    <property type="match status" value="1"/>
</dbReference>
<dbReference type="Pfam" id="PF08448">
    <property type="entry name" value="PAS_4"/>
    <property type="match status" value="1"/>
</dbReference>
<dbReference type="NCBIfam" id="TIGR00229">
    <property type="entry name" value="sensory_box"/>
    <property type="match status" value="1"/>
</dbReference>
<evidence type="ECO:0000256" key="5">
    <source>
        <dbReference type="ARBA" id="ARBA00017322"/>
    </source>
</evidence>
<dbReference type="Pfam" id="PF02518">
    <property type="entry name" value="HATPase_c"/>
    <property type="match status" value="1"/>
</dbReference>
<gene>
    <name evidence="18" type="ORF">GFK26_28760</name>
</gene>
<dbReference type="CDD" id="cd00130">
    <property type="entry name" value="PAS"/>
    <property type="match status" value="1"/>
</dbReference>
<evidence type="ECO:0000259" key="16">
    <source>
        <dbReference type="PROSITE" id="PS50109"/>
    </source>
</evidence>
<reference evidence="18 19" key="1">
    <citation type="submission" date="2019-10" db="EMBL/GenBank/DDBJ databases">
        <title>Complete genome sequence of Variovorax paradoxus 5C-2.</title>
        <authorList>
            <person name="Gogoleva N.E."/>
            <person name="Balkin A.S."/>
        </authorList>
    </citation>
    <scope>NUCLEOTIDE SEQUENCE [LARGE SCALE GENOMIC DNA]</scope>
    <source>
        <strain evidence="18 19">5C-2</strain>
    </source>
</reference>
<proteinExistence type="predicted"/>
<dbReference type="EC" id="2.7.13.3" evidence="4"/>
<evidence type="ECO:0000256" key="8">
    <source>
        <dbReference type="ARBA" id="ARBA00022679"/>
    </source>
</evidence>
<dbReference type="Gene3D" id="3.30.565.10">
    <property type="entry name" value="Histidine kinase-like ATPase, C-terminal domain"/>
    <property type="match status" value="1"/>
</dbReference>